<reference evidence="2 3" key="1">
    <citation type="journal article" date="2017" name="Environ. Microbiol.">
        <title>Decay of the glycolytic pathway and adaptation to intranuclear parasitism within Enterocytozoonidae microsporidia.</title>
        <authorList>
            <person name="Wiredu Boakye D."/>
            <person name="Jaroenlak P."/>
            <person name="Prachumwat A."/>
            <person name="Williams T.A."/>
            <person name="Bateman K.S."/>
            <person name="Itsathitphaisarn O."/>
            <person name="Sritunyalucksana K."/>
            <person name="Paszkiewicz K.H."/>
            <person name="Moore K.A."/>
            <person name="Stentiford G.D."/>
            <person name="Williams B.A."/>
        </authorList>
    </citation>
    <scope>NUCLEOTIDE SEQUENCE [LARGE SCALE GENOMIC DNA]</scope>
    <source>
        <strain evidence="3">canceri</strain>
    </source>
</reference>
<evidence type="ECO:0000313" key="3">
    <source>
        <dbReference type="Proteomes" id="UP000192501"/>
    </source>
</evidence>
<dbReference type="Pfam" id="PF13837">
    <property type="entry name" value="Myb_DNA-bind_4"/>
    <property type="match status" value="1"/>
</dbReference>
<dbReference type="VEuPathDB" id="MicrosporidiaDB:A0H76_1746"/>
<organism evidence="2 3">
    <name type="scientific">Hepatospora eriocheir</name>
    <dbReference type="NCBI Taxonomy" id="1081669"/>
    <lineage>
        <taxon>Eukaryota</taxon>
        <taxon>Fungi</taxon>
        <taxon>Fungi incertae sedis</taxon>
        <taxon>Microsporidia</taxon>
        <taxon>Hepatosporidae</taxon>
        <taxon>Hepatospora</taxon>
    </lineage>
</organism>
<dbReference type="EMBL" id="LTAI01000391">
    <property type="protein sequence ID" value="ORD98905.1"/>
    <property type="molecule type" value="Genomic_DNA"/>
</dbReference>
<dbReference type="InterPro" id="IPR044822">
    <property type="entry name" value="Myb_DNA-bind_4"/>
</dbReference>
<protein>
    <recommendedName>
        <fullName evidence="1">Myb/SANT-like DNA-binding domain-containing protein</fullName>
    </recommendedName>
</protein>
<dbReference type="Proteomes" id="UP000192501">
    <property type="component" value="Unassembled WGS sequence"/>
</dbReference>
<sequence length="142" mass="16999">MTKFLDEETKKLIYLKNNEVYNKKFKMFKTNPHKITMVWNEIASEFNNKFSVTEFREKYNNLIKRIRKLNSESHKSGSGGMRWKFYQDILHSEIKRCELVAPNCRDSLTIEDDENFKGELASVCDNDNTIKMEKRQNQTFQQ</sequence>
<accession>A0A1X0QGV4</accession>
<gene>
    <name evidence="2" type="ORF">A0H76_1746</name>
</gene>
<feature type="domain" description="Myb/SANT-like DNA-binding" evidence="1">
    <location>
        <begin position="3"/>
        <end position="89"/>
    </location>
</feature>
<comment type="caution">
    <text evidence="2">The sequence shown here is derived from an EMBL/GenBank/DDBJ whole genome shotgun (WGS) entry which is preliminary data.</text>
</comment>
<dbReference type="AlphaFoldDB" id="A0A1X0QGV4"/>
<name>A0A1X0QGV4_9MICR</name>
<proteinExistence type="predicted"/>
<evidence type="ECO:0000259" key="1">
    <source>
        <dbReference type="Pfam" id="PF13837"/>
    </source>
</evidence>
<dbReference type="VEuPathDB" id="MicrosporidiaDB:HERIO_1518"/>
<evidence type="ECO:0000313" key="2">
    <source>
        <dbReference type="EMBL" id="ORD98905.1"/>
    </source>
</evidence>